<evidence type="ECO:0000256" key="6">
    <source>
        <dbReference type="PROSITE-ProRule" id="PRU10141"/>
    </source>
</evidence>
<dbReference type="PANTHER" id="PTHR11584:SF369">
    <property type="entry name" value="MITOGEN-ACTIVATED PROTEIN KINASE KINASE KINASE 19-RELATED"/>
    <property type="match status" value="1"/>
</dbReference>
<dbReference type="GeneID" id="5888425"/>
<feature type="non-terminal residue" evidence="8">
    <location>
        <position position="222"/>
    </location>
</feature>
<name>A9URU1_MONBE</name>
<dbReference type="EMBL" id="CH991544">
    <property type="protein sequence ID" value="EDQ91665.1"/>
    <property type="molecule type" value="Genomic_DNA"/>
</dbReference>
<keyword evidence="4" id="KW-0418">Kinase</keyword>
<dbReference type="Proteomes" id="UP000001357">
    <property type="component" value="Unassembled WGS sequence"/>
</dbReference>
<evidence type="ECO:0000259" key="7">
    <source>
        <dbReference type="PROSITE" id="PS50011"/>
    </source>
</evidence>
<evidence type="ECO:0000256" key="2">
    <source>
        <dbReference type="ARBA" id="ARBA00022679"/>
    </source>
</evidence>
<dbReference type="InParanoid" id="A9URU1"/>
<keyword evidence="5 6" id="KW-0067">ATP-binding</keyword>
<gene>
    <name evidence="8" type="ORF">MONBRDRAFT_1800</name>
</gene>
<evidence type="ECO:0000256" key="3">
    <source>
        <dbReference type="ARBA" id="ARBA00022741"/>
    </source>
</evidence>
<dbReference type="eggNOG" id="KOG0198">
    <property type="taxonomic scope" value="Eukaryota"/>
</dbReference>
<evidence type="ECO:0000256" key="1">
    <source>
        <dbReference type="ARBA" id="ARBA00022527"/>
    </source>
</evidence>
<dbReference type="GO" id="GO:0004674">
    <property type="term" value="F:protein serine/threonine kinase activity"/>
    <property type="evidence" value="ECO:0000318"/>
    <property type="project" value="GO_Central"/>
</dbReference>
<proteinExistence type="predicted"/>
<dbReference type="InterPro" id="IPR017441">
    <property type="entry name" value="Protein_kinase_ATP_BS"/>
</dbReference>
<dbReference type="AlphaFoldDB" id="A9URU1"/>
<dbReference type="OMA" id="HHERIVM"/>
<dbReference type="GO" id="GO:0005524">
    <property type="term" value="F:ATP binding"/>
    <property type="evidence" value="ECO:0007669"/>
    <property type="project" value="UniProtKB-UniRule"/>
</dbReference>
<keyword evidence="3 6" id="KW-0547">Nucleotide-binding</keyword>
<dbReference type="SMART" id="SM00220">
    <property type="entry name" value="S_TKc"/>
    <property type="match status" value="1"/>
</dbReference>
<feature type="domain" description="Protein kinase" evidence="7">
    <location>
        <begin position="2"/>
        <end position="222"/>
    </location>
</feature>
<evidence type="ECO:0000256" key="4">
    <source>
        <dbReference type="ARBA" id="ARBA00022777"/>
    </source>
</evidence>
<dbReference type="SUPFAM" id="SSF56112">
    <property type="entry name" value="Protein kinase-like (PK-like)"/>
    <property type="match status" value="1"/>
</dbReference>
<dbReference type="Pfam" id="PF00069">
    <property type="entry name" value="Pkinase"/>
    <property type="match status" value="1"/>
</dbReference>
<dbReference type="PROSITE" id="PS00107">
    <property type="entry name" value="PROTEIN_KINASE_ATP"/>
    <property type="match status" value="1"/>
</dbReference>
<dbReference type="PANTHER" id="PTHR11584">
    <property type="entry name" value="SERINE/THREONINE PROTEIN KINASE"/>
    <property type="match status" value="1"/>
</dbReference>
<evidence type="ECO:0000256" key="5">
    <source>
        <dbReference type="ARBA" id="ARBA00022840"/>
    </source>
</evidence>
<accession>A9URU1</accession>
<organism evidence="8 9">
    <name type="scientific">Monosiga brevicollis</name>
    <name type="common">Choanoflagellate</name>
    <dbReference type="NCBI Taxonomy" id="81824"/>
    <lineage>
        <taxon>Eukaryota</taxon>
        <taxon>Choanoflagellata</taxon>
        <taxon>Craspedida</taxon>
        <taxon>Salpingoecidae</taxon>
        <taxon>Monosiga</taxon>
    </lineage>
</organism>
<sequence>RWKKGRLLGSGAFGQVFLALNMEDGSELAVKQVNLHPEAGNGDSQREVQALRDEIQLLKELHHERIVMYYGTEHTSTYPPPPPNHSSCCPLRSIANRLAEYGCFSVDIVRKYTRQILEGLQYLHDNKIVHRDIKGANVLATATGDIKLADFGASKRLQTIKTVTGFKSIHGTPYWMAPEVVTGQGYGRRSDIWSMGCTVIEMLTARPPLSDCEPMAALFKIG</sequence>
<dbReference type="KEGG" id="mbr:MONBRDRAFT_1800"/>
<dbReference type="PROSITE" id="PS50011">
    <property type="entry name" value="PROTEIN_KINASE_DOM"/>
    <property type="match status" value="1"/>
</dbReference>
<dbReference type="Gene3D" id="1.10.510.10">
    <property type="entry name" value="Transferase(Phosphotransferase) domain 1"/>
    <property type="match status" value="1"/>
</dbReference>
<dbReference type="InterPro" id="IPR011009">
    <property type="entry name" value="Kinase-like_dom_sf"/>
</dbReference>
<keyword evidence="2" id="KW-0808">Transferase</keyword>
<protein>
    <recommendedName>
        <fullName evidence="7">Protein kinase domain-containing protein</fullName>
    </recommendedName>
</protein>
<feature type="binding site" evidence="6">
    <location>
        <position position="31"/>
    </location>
    <ligand>
        <name>ATP</name>
        <dbReference type="ChEBI" id="CHEBI:30616"/>
    </ligand>
</feature>
<dbReference type="STRING" id="81824.A9URU1"/>
<dbReference type="RefSeq" id="XP_001742951.1">
    <property type="nucleotide sequence ID" value="XM_001742899.1"/>
</dbReference>
<keyword evidence="1" id="KW-0723">Serine/threonine-protein kinase</keyword>
<evidence type="ECO:0000313" key="9">
    <source>
        <dbReference type="Proteomes" id="UP000001357"/>
    </source>
</evidence>
<keyword evidence="9" id="KW-1185">Reference proteome</keyword>
<evidence type="ECO:0000313" key="8">
    <source>
        <dbReference type="EMBL" id="EDQ91665.1"/>
    </source>
</evidence>
<dbReference type="InterPro" id="IPR000719">
    <property type="entry name" value="Prot_kinase_dom"/>
</dbReference>
<feature type="non-terminal residue" evidence="8">
    <location>
        <position position="1"/>
    </location>
</feature>
<reference evidence="8 9" key="1">
    <citation type="journal article" date="2008" name="Nature">
        <title>The genome of the choanoflagellate Monosiga brevicollis and the origin of metazoans.</title>
        <authorList>
            <consortium name="JGI Sequencing"/>
            <person name="King N."/>
            <person name="Westbrook M.J."/>
            <person name="Young S.L."/>
            <person name="Kuo A."/>
            <person name="Abedin M."/>
            <person name="Chapman J."/>
            <person name="Fairclough S."/>
            <person name="Hellsten U."/>
            <person name="Isogai Y."/>
            <person name="Letunic I."/>
            <person name="Marr M."/>
            <person name="Pincus D."/>
            <person name="Putnam N."/>
            <person name="Rokas A."/>
            <person name="Wright K.J."/>
            <person name="Zuzow R."/>
            <person name="Dirks W."/>
            <person name="Good M."/>
            <person name="Goodstein D."/>
            <person name="Lemons D."/>
            <person name="Li W."/>
            <person name="Lyons J.B."/>
            <person name="Morris A."/>
            <person name="Nichols S."/>
            <person name="Richter D.J."/>
            <person name="Salamov A."/>
            <person name="Bork P."/>
            <person name="Lim W.A."/>
            <person name="Manning G."/>
            <person name="Miller W.T."/>
            <person name="McGinnis W."/>
            <person name="Shapiro H."/>
            <person name="Tjian R."/>
            <person name="Grigoriev I.V."/>
            <person name="Rokhsar D."/>
        </authorList>
    </citation>
    <scope>NUCLEOTIDE SEQUENCE [LARGE SCALE GENOMIC DNA]</scope>
    <source>
        <strain evidence="9">MX1 / ATCC 50154</strain>
    </source>
</reference>
<dbReference type="GO" id="GO:0005737">
    <property type="term" value="C:cytoplasm"/>
    <property type="evidence" value="ECO:0000318"/>
    <property type="project" value="GO_Central"/>
</dbReference>